<feature type="compositionally biased region" description="Polar residues" evidence="9">
    <location>
        <begin position="168"/>
        <end position="183"/>
    </location>
</feature>
<dbReference type="InterPro" id="IPR013260">
    <property type="entry name" value="mRNA_splic_SYF2"/>
</dbReference>
<evidence type="ECO:0000256" key="1">
    <source>
        <dbReference type="ARBA" id="ARBA00004123"/>
    </source>
</evidence>
<evidence type="ECO:0000313" key="10">
    <source>
        <dbReference type="EMBL" id="SCV06058.1"/>
    </source>
</evidence>
<evidence type="ECO:0000256" key="6">
    <source>
        <dbReference type="ARBA" id="ARBA00023187"/>
    </source>
</evidence>
<dbReference type="AlphaFoldDB" id="A0A1G4KNC2"/>
<evidence type="ECO:0000256" key="4">
    <source>
        <dbReference type="ARBA" id="ARBA00022664"/>
    </source>
</evidence>
<keyword evidence="6 8" id="KW-0508">mRNA splicing</keyword>
<keyword evidence="11" id="KW-1185">Reference proteome</keyword>
<evidence type="ECO:0000256" key="3">
    <source>
        <dbReference type="ARBA" id="ARBA00014745"/>
    </source>
</evidence>
<dbReference type="GO" id="GO:0005681">
    <property type="term" value="C:spliceosomal complex"/>
    <property type="evidence" value="ECO:0007669"/>
    <property type="project" value="UniProtKB-KW"/>
</dbReference>
<evidence type="ECO:0000256" key="8">
    <source>
        <dbReference type="RuleBase" id="RU367148"/>
    </source>
</evidence>
<keyword evidence="7 8" id="KW-0539">Nucleus</keyword>
<dbReference type="OrthoDB" id="199717at2759"/>
<proteinExistence type="inferred from homology"/>
<keyword evidence="5 8" id="KW-0747">Spliceosome</keyword>
<keyword evidence="4 8" id="KW-0507">mRNA processing</keyword>
<dbReference type="GO" id="GO:0000398">
    <property type="term" value="P:mRNA splicing, via spliceosome"/>
    <property type="evidence" value="ECO:0007669"/>
    <property type="project" value="UniProtKB-UniRule"/>
</dbReference>
<reference evidence="11" key="1">
    <citation type="submission" date="2016-03" db="EMBL/GenBank/DDBJ databases">
        <authorList>
            <person name="Devillers Hugo."/>
        </authorList>
    </citation>
    <scope>NUCLEOTIDE SEQUENCE [LARGE SCALE GENOMIC DNA]</scope>
</reference>
<evidence type="ECO:0000256" key="9">
    <source>
        <dbReference type="SAM" id="MobiDB-lite"/>
    </source>
</evidence>
<feature type="region of interest" description="Disordered" evidence="9">
    <location>
        <begin position="107"/>
        <end position="127"/>
    </location>
</feature>
<evidence type="ECO:0000256" key="7">
    <source>
        <dbReference type="ARBA" id="ARBA00023242"/>
    </source>
</evidence>
<evidence type="ECO:0000256" key="5">
    <source>
        <dbReference type="ARBA" id="ARBA00022728"/>
    </source>
</evidence>
<dbReference type="Pfam" id="PF08231">
    <property type="entry name" value="SYF2"/>
    <property type="match status" value="1"/>
</dbReference>
<feature type="compositionally biased region" description="Basic and acidic residues" evidence="9">
    <location>
        <begin position="184"/>
        <end position="202"/>
    </location>
</feature>
<comment type="subunit">
    <text evidence="8">May be part of a spliceosome complex.</text>
</comment>
<organism evidence="10 11">
    <name type="scientific">Lachancea nothofagi CBS 11611</name>
    <dbReference type="NCBI Taxonomy" id="1266666"/>
    <lineage>
        <taxon>Eukaryota</taxon>
        <taxon>Fungi</taxon>
        <taxon>Dikarya</taxon>
        <taxon>Ascomycota</taxon>
        <taxon>Saccharomycotina</taxon>
        <taxon>Saccharomycetes</taxon>
        <taxon>Saccharomycetales</taxon>
        <taxon>Saccharomycetaceae</taxon>
        <taxon>Lachancea</taxon>
    </lineage>
</organism>
<feature type="region of interest" description="Disordered" evidence="9">
    <location>
        <begin position="24"/>
        <end position="68"/>
    </location>
</feature>
<dbReference type="Proteomes" id="UP000189911">
    <property type="component" value="Chromosome H"/>
</dbReference>
<protein>
    <recommendedName>
        <fullName evidence="3 8">Pre-mRNA-splicing factor SYF2</fullName>
    </recommendedName>
</protein>
<feature type="compositionally biased region" description="Basic and acidic residues" evidence="9">
    <location>
        <begin position="58"/>
        <end position="68"/>
    </location>
</feature>
<feature type="compositionally biased region" description="Basic and acidic residues" evidence="9">
    <location>
        <begin position="24"/>
        <end position="34"/>
    </location>
</feature>
<sequence length="202" mass="23899">MNVDKYASKLKNLKRKRINLTVKNRKEMNKEEKLNSINRKPAVYSMNEEPEEGGSGSADKKEHEDQKTKLFGYSIRDYEQWQNREDRKVKMDSSQYRDLAKSTYDKEVQRMVQKEKHHNRIEKQRFKVNSRGKLEVKDDPNLVNELAESLNQTASERFLRTRKKIDRQTTSESSSGFVNVKNKQFNDKLDRQAKKAGHRDSD</sequence>
<comment type="subcellular location">
    <subcellularLocation>
        <location evidence="1 8">Nucleus</location>
    </subcellularLocation>
</comment>
<accession>A0A1G4KNC2</accession>
<name>A0A1G4KNC2_9SACH</name>
<feature type="region of interest" description="Disordered" evidence="9">
    <location>
        <begin position="151"/>
        <end position="202"/>
    </location>
</feature>
<evidence type="ECO:0000256" key="2">
    <source>
        <dbReference type="ARBA" id="ARBA00010028"/>
    </source>
</evidence>
<comment type="similarity">
    <text evidence="2 8">Belongs to the SYF2 family.</text>
</comment>
<evidence type="ECO:0000313" key="11">
    <source>
        <dbReference type="Proteomes" id="UP000189911"/>
    </source>
</evidence>
<gene>
    <name evidence="10" type="ORF">LANO_0H21176G</name>
</gene>
<feature type="compositionally biased region" description="Basic residues" evidence="9">
    <location>
        <begin position="115"/>
        <end position="127"/>
    </location>
</feature>
<dbReference type="EMBL" id="LT598447">
    <property type="protein sequence ID" value="SCV06058.1"/>
    <property type="molecule type" value="Genomic_DNA"/>
</dbReference>
<comment type="function">
    <text evidence="8">Involved in pre-mRNA splicing.</text>
</comment>